<dbReference type="AlphaFoldDB" id="A0A7G8BPV1"/>
<organism evidence="2 3">
    <name type="scientific">Alloacidobacterium dinghuense</name>
    <dbReference type="NCBI Taxonomy" id="2763107"/>
    <lineage>
        <taxon>Bacteria</taxon>
        <taxon>Pseudomonadati</taxon>
        <taxon>Acidobacteriota</taxon>
        <taxon>Terriglobia</taxon>
        <taxon>Terriglobales</taxon>
        <taxon>Acidobacteriaceae</taxon>
        <taxon>Alloacidobacterium</taxon>
    </lineage>
</organism>
<reference evidence="2 3" key="1">
    <citation type="submission" date="2020-08" db="EMBL/GenBank/DDBJ databases">
        <title>Edaphobacter telluris sp. nov. and Acidobacterium dinghuensis sp. nov., two acidobacteria isolated from forest soil.</title>
        <authorList>
            <person name="Fu J."/>
            <person name="Qiu L."/>
        </authorList>
    </citation>
    <scope>NUCLEOTIDE SEQUENCE [LARGE SCALE GENOMIC DNA]</scope>
    <source>
        <strain evidence="2">4Y35</strain>
    </source>
</reference>
<dbReference type="InterPro" id="IPR036465">
    <property type="entry name" value="vWFA_dom_sf"/>
</dbReference>
<dbReference type="NCBIfam" id="TIGR03436">
    <property type="entry name" value="acidobact_VWFA"/>
    <property type="match status" value="1"/>
</dbReference>
<proteinExistence type="predicted"/>
<sequence length="297" mass="33124">MSSAMAQETVFHSEVHLVNMTFSVRGPDGKTAAGLAVDDFEVFEDGAPQKIRFFAREDQLPLSLGLIVDVSDSQDKFLKRHQHDIEIFLKGILRPSDQAFAVCFGNHLRLVSDTTSSVSQIMDGLKSFDKGDMDFPEIGPKEERELGTALYDAIYFSVEEKLQSDNNRRRALILFTDGEENSSEHDLIDAISVAQDSDVLIFAVRYTQTKHGAMNARNKYGMRVLGHLAAQTGGSDFDGLHTDLPEAFQQISDELRSLYSIAYQSTNKAQDGTFRKVVIQPKQSNLTVRAKAGYYAR</sequence>
<dbReference type="Pfam" id="PF00092">
    <property type="entry name" value="VWA"/>
    <property type="match status" value="1"/>
</dbReference>
<protein>
    <submittedName>
        <fullName evidence="2">VWA domain-containing protein</fullName>
    </submittedName>
</protein>
<evidence type="ECO:0000313" key="3">
    <source>
        <dbReference type="Proteomes" id="UP000515312"/>
    </source>
</evidence>
<dbReference type="CDD" id="cd00198">
    <property type="entry name" value="vWFA"/>
    <property type="match status" value="1"/>
</dbReference>
<name>A0A7G8BPV1_9BACT</name>
<dbReference type="InterPro" id="IPR017802">
    <property type="entry name" value="VWFA-rel_acidobac-type"/>
</dbReference>
<accession>A0A7G8BPV1</accession>
<feature type="domain" description="VWFA" evidence="1">
    <location>
        <begin position="63"/>
        <end position="255"/>
    </location>
</feature>
<dbReference type="InterPro" id="IPR002035">
    <property type="entry name" value="VWF_A"/>
</dbReference>
<dbReference type="Proteomes" id="UP000515312">
    <property type="component" value="Chromosome"/>
</dbReference>
<gene>
    <name evidence="2" type="ORF">H7849_12125</name>
</gene>
<evidence type="ECO:0000259" key="1">
    <source>
        <dbReference type="PROSITE" id="PS50234"/>
    </source>
</evidence>
<keyword evidence="3" id="KW-1185">Reference proteome</keyword>
<dbReference type="SUPFAM" id="SSF53300">
    <property type="entry name" value="vWA-like"/>
    <property type="match status" value="1"/>
</dbReference>
<dbReference type="EMBL" id="CP060394">
    <property type="protein sequence ID" value="QNI34571.1"/>
    <property type="molecule type" value="Genomic_DNA"/>
</dbReference>
<dbReference type="Gene3D" id="3.40.50.410">
    <property type="entry name" value="von Willebrand factor, type A domain"/>
    <property type="match status" value="1"/>
</dbReference>
<evidence type="ECO:0000313" key="2">
    <source>
        <dbReference type="EMBL" id="QNI34571.1"/>
    </source>
</evidence>
<dbReference type="KEGG" id="adin:H7849_12125"/>
<dbReference type="PROSITE" id="PS50234">
    <property type="entry name" value="VWFA"/>
    <property type="match status" value="1"/>
</dbReference>